<gene>
    <name evidence="3" type="ORF">EVOR1521_LOCUS28464</name>
</gene>
<dbReference type="GO" id="GO:0003677">
    <property type="term" value="F:DNA binding"/>
    <property type="evidence" value="ECO:0007669"/>
    <property type="project" value="InterPro"/>
</dbReference>
<dbReference type="InterPro" id="IPR043928">
    <property type="entry name" value="DNVP"/>
</dbReference>
<dbReference type="EMBL" id="CAUJNA010003635">
    <property type="protein sequence ID" value="CAJ1406521.1"/>
    <property type="molecule type" value="Genomic_DNA"/>
</dbReference>
<evidence type="ECO:0000313" key="4">
    <source>
        <dbReference type="Proteomes" id="UP001178507"/>
    </source>
</evidence>
<proteinExistence type="predicted"/>
<dbReference type="GO" id="GO:0008270">
    <property type="term" value="F:zinc ion binding"/>
    <property type="evidence" value="ECO:0007669"/>
    <property type="project" value="InterPro"/>
</dbReference>
<evidence type="ECO:0000256" key="1">
    <source>
        <dbReference type="SAM" id="MobiDB-lite"/>
    </source>
</evidence>
<dbReference type="InterPro" id="IPR004170">
    <property type="entry name" value="WWE_dom"/>
</dbReference>
<dbReference type="GO" id="GO:0051276">
    <property type="term" value="P:chromosome organization"/>
    <property type="evidence" value="ECO:0007669"/>
    <property type="project" value="InterPro"/>
</dbReference>
<feature type="compositionally biased region" description="Basic residues" evidence="1">
    <location>
        <begin position="225"/>
        <end position="234"/>
    </location>
</feature>
<dbReference type="InterPro" id="IPR037197">
    <property type="entry name" value="WWE_dom_sf"/>
</dbReference>
<dbReference type="Proteomes" id="UP001178507">
    <property type="component" value="Unassembled WGS sequence"/>
</dbReference>
<sequence>MAHSSLWVFDPELAEHLQVVDGLDFKLKEKSPGQSVQLSDFFVIQGLEDSQCSEPERFYVYRYSSLAGRANKLLDGPCTEEAMRHASAQALGRFKGLGYSPQAALPCEHQLCLPAKKEEKARWQYYVDDCVDGKRRGWHPFEAKAAAQVEEIYRRSREKVVSSSLFSYTVDLAAGTQRNTKTGKVRQIRRLPTQPVRKAPTKRPGGVSEKLKVKKTITKAAVKGRATKAAKLGRPKAATAGKSVKPKSKAKPMKLSKPKVCSIASGPRAKSLVWCGKKTKTSTGLKKEDMTKNKFGRLVSKRRSAAGRTAFGRVSRWIAACKQARAELGITGFVAITKGSELYEKAKELYPHVQPHVLG</sequence>
<dbReference type="SMART" id="SM00678">
    <property type="entry name" value="WWE"/>
    <property type="match status" value="1"/>
</dbReference>
<dbReference type="InterPro" id="IPR018123">
    <property type="entry name" value="WWE-dom_subgr"/>
</dbReference>
<feature type="region of interest" description="Disordered" evidence="1">
    <location>
        <begin position="224"/>
        <end position="259"/>
    </location>
</feature>
<feature type="domain" description="WWE" evidence="2">
    <location>
        <begin position="109"/>
        <end position="190"/>
    </location>
</feature>
<protein>
    <recommendedName>
        <fullName evidence="2">WWE domain-containing protein</fullName>
    </recommendedName>
</protein>
<dbReference type="Pfam" id="PF02825">
    <property type="entry name" value="WWE"/>
    <property type="match status" value="1"/>
</dbReference>
<dbReference type="Pfam" id="PF19060">
    <property type="entry name" value="DVNP"/>
    <property type="match status" value="1"/>
</dbReference>
<organism evidence="3 4">
    <name type="scientific">Effrenium voratum</name>
    <dbReference type="NCBI Taxonomy" id="2562239"/>
    <lineage>
        <taxon>Eukaryota</taxon>
        <taxon>Sar</taxon>
        <taxon>Alveolata</taxon>
        <taxon>Dinophyceae</taxon>
        <taxon>Suessiales</taxon>
        <taxon>Symbiodiniaceae</taxon>
        <taxon>Effrenium</taxon>
    </lineage>
</organism>
<feature type="compositionally biased region" description="Basic residues" evidence="1">
    <location>
        <begin position="244"/>
        <end position="257"/>
    </location>
</feature>
<dbReference type="PROSITE" id="PS50918">
    <property type="entry name" value="WWE"/>
    <property type="match status" value="1"/>
</dbReference>
<keyword evidence="4" id="KW-1185">Reference proteome</keyword>
<dbReference type="SUPFAM" id="SSF117839">
    <property type="entry name" value="WWE domain"/>
    <property type="match status" value="1"/>
</dbReference>
<accession>A0AA36NJJ3</accession>
<comment type="caution">
    <text evidence="3">The sequence shown here is derived from an EMBL/GenBank/DDBJ whole genome shotgun (WGS) entry which is preliminary data.</text>
</comment>
<reference evidence="3" key="1">
    <citation type="submission" date="2023-08" db="EMBL/GenBank/DDBJ databases">
        <authorList>
            <person name="Chen Y."/>
            <person name="Shah S."/>
            <person name="Dougan E. K."/>
            <person name="Thang M."/>
            <person name="Chan C."/>
        </authorList>
    </citation>
    <scope>NUCLEOTIDE SEQUENCE</scope>
</reference>
<name>A0AA36NJJ3_9DINO</name>
<dbReference type="Gene3D" id="3.30.720.50">
    <property type="match status" value="1"/>
</dbReference>
<dbReference type="AlphaFoldDB" id="A0AA36NJJ3"/>
<evidence type="ECO:0000259" key="2">
    <source>
        <dbReference type="PROSITE" id="PS50918"/>
    </source>
</evidence>
<evidence type="ECO:0000313" key="3">
    <source>
        <dbReference type="EMBL" id="CAJ1406521.1"/>
    </source>
</evidence>